<dbReference type="AlphaFoldDB" id="A0A0V0YR23"/>
<sequence>MKYNSNFREKTTLEKANFDDGRFYKFISRH</sequence>
<gene>
    <name evidence="1" type="ORF">T12_1411</name>
</gene>
<name>A0A0V0YR23_9BILA</name>
<accession>A0A0V0YR23</accession>
<keyword evidence="2" id="KW-1185">Reference proteome</keyword>
<comment type="caution">
    <text evidence="1">The sequence shown here is derived from an EMBL/GenBank/DDBJ whole genome shotgun (WGS) entry which is preliminary data.</text>
</comment>
<proteinExistence type="predicted"/>
<organism evidence="1 2">
    <name type="scientific">Trichinella patagoniensis</name>
    <dbReference type="NCBI Taxonomy" id="990121"/>
    <lineage>
        <taxon>Eukaryota</taxon>
        <taxon>Metazoa</taxon>
        <taxon>Ecdysozoa</taxon>
        <taxon>Nematoda</taxon>
        <taxon>Enoplea</taxon>
        <taxon>Dorylaimia</taxon>
        <taxon>Trichinellida</taxon>
        <taxon>Trichinellidae</taxon>
        <taxon>Trichinella</taxon>
    </lineage>
</organism>
<protein>
    <submittedName>
        <fullName evidence="1">Uncharacterized protein</fullName>
    </submittedName>
</protein>
<evidence type="ECO:0000313" key="1">
    <source>
        <dbReference type="EMBL" id="KRY02584.1"/>
    </source>
</evidence>
<dbReference type="Proteomes" id="UP000054783">
    <property type="component" value="Unassembled WGS sequence"/>
</dbReference>
<reference evidence="1 2" key="1">
    <citation type="submission" date="2015-01" db="EMBL/GenBank/DDBJ databases">
        <title>Evolution of Trichinella species and genotypes.</title>
        <authorList>
            <person name="Korhonen P.K."/>
            <person name="Edoardo P."/>
            <person name="Giuseppe L.R."/>
            <person name="Gasser R.B."/>
        </authorList>
    </citation>
    <scope>NUCLEOTIDE SEQUENCE [LARGE SCALE GENOMIC DNA]</scope>
    <source>
        <strain evidence="1">ISS2496</strain>
    </source>
</reference>
<dbReference type="EMBL" id="JYDQ01003681">
    <property type="protein sequence ID" value="KRY02584.1"/>
    <property type="molecule type" value="Genomic_DNA"/>
</dbReference>
<evidence type="ECO:0000313" key="2">
    <source>
        <dbReference type="Proteomes" id="UP000054783"/>
    </source>
</evidence>